<proteinExistence type="predicted"/>
<dbReference type="SMART" id="SM00487">
    <property type="entry name" value="DEXDc"/>
    <property type="match status" value="1"/>
</dbReference>
<dbReference type="SUPFAM" id="SSF52540">
    <property type="entry name" value="P-loop containing nucleoside triphosphate hydrolases"/>
    <property type="match status" value="1"/>
</dbReference>
<dbReference type="PANTHER" id="PTHR14074">
    <property type="entry name" value="HELICASE WITH DEATH DOMAIN-RELATED"/>
    <property type="match status" value="1"/>
</dbReference>
<dbReference type="Gene3D" id="3.40.50.300">
    <property type="entry name" value="P-loop containing nucleotide triphosphate hydrolases"/>
    <property type="match status" value="1"/>
</dbReference>
<evidence type="ECO:0000259" key="2">
    <source>
        <dbReference type="PROSITE" id="PS51192"/>
    </source>
</evidence>
<dbReference type="Proteomes" id="UP000288805">
    <property type="component" value="Unassembled WGS sequence"/>
</dbReference>
<dbReference type="InterPro" id="IPR051363">
    <property type="entry name" value="RLR_Helicase"/>
</dbReference>
<gene>
    <name evidence="3" type="primary">DCL3A_1</name>
    <name evidence="3" type="ORF">CK203_077341</name>
</gene>
<dbReference type="PROSITE" id="PS51192">
    <property type="entry name" value="HELICASE_ATP_BIND_1"/>
    <property type="match status" value="1"/>
</dbReference>
<dbReference type="EMBL" id="QGNW01001171">
    <property type="protein sequence ID" value="RVW52239.1"/>
    <property type="molecule type" value="Genomic_DNA"/>
</dbReference>
<dbReference type="CDD" id="cd18034">
    <property type="entry name" value="DEXHc_dicer"/>
    <property type="match status" value="1"/>
</dbReference>
<evidence type="ECO:0000313" key="3">
    <source>
        <dbReference type="EMBL" id="RVW52239.1"/>
    </source>
</evidence>
<dbReference type="Pfam" id="PF04851">
    <property type="entry name" value="ResIII"/>
    <property type="match status" value="1"/>
</dbReference>
<name>A0A438EWY7_VITVI</name>
<sequence length="373" mass="42360">MHSPELANPLKRSFDEMNLKRDADDDSNPPPSPLPSSSSSSKELSPRSYQWKVFEVAKRRNTIAVLDTGTGKTMIALMLIREIGQAVKADGRKLFIIFLAPTVHLQFKVIKDSTGFEVEEYYGAKGVDEWSAKSWEKEISEHDVLVMTPQILLDALRKAFLSLKTVCLMIVDECHRATGNHPYTKIMKEFYHKSVDKPKIFGMTASPVIRKGVSSSMDCENQISELESILDCQIYTIEDRTELEVFIPSAKEINRFYDASQFHNLDLKAKLKSSWSKFDNLLLNLQGSPMTQYKDMDDKLKALRKRLSNDHAKILYCLDDLGLICAYEAVKVCIENVSNAQEEFEFYRQSSSQCKCFLQEVLGIIGGYLPHGT</sequence>
<dbReference type="PANTHER" id="PTHR14074:SF16">
    <property type="entry name" value="ANTIVIRAL INNATE IMMUNE RESPONSE RECEPTOR RIG-I"/>
    <property type="match status" value="1"/>
</dbReference>
<dbReference type="InterPro" id="IPR027417">
    <property type="entry name" value="P-loop_NTPase"/>
</dbReference>
<feature type="domain" description="Helicase ATP-binding" evidence="2">
    <location>
        <begin position="53"/>
        <end position="225"/>
    </location>
</feature>
<dbReference type="GO" id="GO:0003677">
    <property type="term" value="F:DNA binding"/>
    <property type="evidence" value="ECO:0007669"/>
    <property type="project" value="InterPro"/>
</dbReference>
<evidence type="ECO:0000313" key="4">
    <source>
        <dbReference type="Proteomes" id="UP000288805"/>
    </source>
</evidence>
<comment type="caution">
    <text evidence="3">The sequence shown here is derived from an EMBL/GenBank/DDBJ whole genome shotgun (WGS) entry which is preliminary data.</text>
</comment>
<dbReference type="FunFam" id="3.40.50.300:FF:000705">
    <property type="entry name" value="Endoribonuclease dicer-like protein"/>
    <property type="match status" value="1"/>
</dbReference>
<feature type="region of interest" description="Disordered" evidence="1">
    <location>
        <begin position="1"/>
        <end position="43"/>
    </location>
</feature>
<dbReference type="GO" id="GO:0005524">
    <property type="term" value="F:ATP binding"/>
    <property type="evidence" value="ECO:0007669"/>
    <property type="project" value="InterPro"/>
</dbReference>
<dbReference type="InterPro" id="IPR006935">
    <property type="entry name" value="Helicase/UvrB_N"/>
</dbReference>
<dbReference type="AlphaFoldDB" id="A0A438EWY7"/>
<reference evidence="3 4" key="1">
    <citation type="journal article" date="2018" name="PLoS Genet.">
        <title>Population sequencing reveals clonal diversity and ancestral inbreeding in the grapevine cultivar Chardonnay.</title>
        <authorList>
            <person name="Roach M.J."/>
            <person name="Johnson D.L."/>
            <person name="Bohlmann J."/>
            <person name="van Vuuren H.J."/>
            <person name="Jones S.J."/>
            <person name="Pretorius I.S."/>
            <person name="Schmidt S.A."/>
            <person name="Borneman A.R."/>
        </authorList>
    </citation>
    <scope>NUCLEOTIDE SEQUENCE [LARGE SCALE GENOMIC DNA]</scope>
    <source>
        <strain evidence="4">cv. Chardonnay</strain>
        <tissue evidence="3">Leaf</tissue>
    </source>
</reference>
<evidence type="ECO:0000256" key="1">
    <source>
        <dbReference type="SAM" id="MobiDB-lite"/>
    </source>
</evidence>
<feature type="compositionally biased region" description="Basic and acidic residues" evidence="1">
    <location>
        <begin position="12"/>
        <end position="23"/>
    </location>
</feature>
<dbReference type="GO" id="GO:0016787">
    <property type="term" value="F:hydrolase activity"/>
    <property type="evidence" value="ECO:0007669"/>
    <property type="project" value="InterPro"/>
</dbReference>
<protein>
    <submittedName>
        <fullName evidence="3">Endoribonuclease Dicer-like 3a</fullName>
    </submittedName>
</protein>
<dbReference type="InterPro" id="IPR014001">
    <property type="entry name" value="Helicase_ATP-bd"/>
</dbReference>
<accession>A0A438EWY7</accession>
<organism evidence="3 4">
    <name type="scientific">Vitis vinifera</name>
    <name type="common">Grape</name>
    <dbReference type="NCBI Taxonomy" id="29760"/>
    <lineage>
        <taxon>Eukaryota</taxon>
        <taxon>Viridiplantae</taxon>
        <taxon>Streptophyta</taxon>
        <taxon>Embryophyta</taxon>
        <taxon>Tracheophyta</taxon>
        <taxon>Spermatophyta</taxon>
        <taxon>Magnoliopsida</taxon>
        <taxon>eudicotyledons</taxon>
        <taxon>Gunneridae</taxon>
        <taxon>Pentapetalae</taxon>
        <taxon>rosids</taxon>
        <taxon>Vitales</taxon>
        <taxon>Vitaceae</taxon>
        <taxon>Viteae</taxon>
        <taxon>Vitis</taxon>
    </lineage>
</organism>